<dbReference type="InterPro" id="IPR012902">
    <property type="entry name" value="N_methyl_site"/>
</dbReference>
<dbReference type="InterPro" id="IPR027558">
    <property type="entry name" value="Pre_pil_HX9DG_C"/>
</dbReference>
<evidence type="ECO:0000313" key="3">
    <source>
        <dbReference type="Proteomes" id="UP000326837"/>
    </source>
</evidence>
<dbReference type="PANTHER" id="PTHR30093:SF2">
    <property type="entry name" value="TYPE II SECRETION SYSTEM PROTEIN H"/>
    <property type="match status" value="1"/>
</dbReference>
<evidence type="ECO:0000259" key="1">
    <source>
        <dbReference type="Pfam" id="PF07596"/>
    </source>
</evidence>
<evidence type="ECO:0000313" key="2">
    <source>
        <dbReference type="EMBL" id="BBO30455.1"/>
    </source>
</evidence>
<feature type="domain" description="DUF1559" evidence="1">
    <location>
        <begin position="38"/>
        <end position="330"/>
    </location>
</feature>
<dbReference type="SUPFAM" id="SSF54523">
    <property type="entry name" value="Pili subunits"/>
    <property type="match status" value="1"/>
</dbReference>
<dbReference type="Proteomes" id="UP000326837">
    <property type="component" value="Chromosome"/>
</dbReference>
<dbReference type="PANTHER" id="PTHR30093">
    <property type="entry name" value="GENERAL SECRETION PATHWAY PROTEIN G"/>
    <property type="match status" value="1"/>
</dbReference>
<keyword evidence="3" id="KW-1185">Reference proteome</keyword>
<dbReference type="NCBIfam" id="TIGR04294">
    <property type="entry name" value="pre_pil_HX9DG"/>
    <property type="match status" value="1"/>
</dbReference>
<dbReference type="Gene3D" id="3.30.700.10">
    <property type="entry name" value="Glycoprotein, Type 4 Pilin"/>
    <property type="match status" value="1"/>
</dbReference>
<accession>A0A5K7X292</accession>
<reference evidence="3" key="1">
    <citation type="submission" date="2019-10" db="EMBL/GenBank/DDBJ databases">
        <title>Lacipirellula parvula gen. nov., sp. nov., representing a lineage of planctomycetes widespread in freshwater anoxic habitats, and description of the family Lacipirellulaceae.</title>
        <authorList>
            <person name="Dedysh S.N."/>
            <person name="Kulichevskaya I.S."/>
            <person name="Beletsky A.V."/>
            <person name="Rakitin A.L."/>
            <person name="Mardanov A.V."/>
            <person name="Ivanova A.A."/>
            <person name="Saltykova V.X."/>
            <person name="Rijpstra W.I.C."/>
            <person name="Sinninghe Damste J.S."/>
            <person name="Ravin N.V."/>
        </authorList>
    </citation>
    <scope>NUCLEOTIDE SEQUENCE [LARGE SCALE GENOMIC DNA]</scope>
    <source>
        <strain evidence="3">PX69</strain>
    </source>
</reference>
<dbReference type="EMBL" id="AP021861">
    <property type="protein sequence ID" value="BBO30455.1"/>
    <property type="molecule type" value="Genomic_DNA"/>
</dbReference>
<protein>
    <recommendedName>
        <fullName evidence="1">DUF1559 domain-containing protein</fullName>
    </recommendedName>
</protein>
<name>A0A5K7X292_9BACT</name>
<dbReference type="InterPro" id="IPR011453">
    <property type="entry name" value="DUF1559"/>
</dbReference>
<dbReference type="Pfam" id="PF07596">
    <property type="entry name" value="SBP_bac_10"/>
    <property type="match status" value="1"/>
</dbReference>
<gene>
    <name evidence="2" type="ORF">PLANPX_0067</name>
</gene>
<dbReference type="AlphaFoldDB" id="A0A5K7X292"/>
<dbReference type="KEGG" id="lpav:PLANPX_0067"/>
<sequence length="350" mass="37378">MERTVKRSTVQSAFTLVELLVVIAIIGVLVALLLPAVQAAREAARRTQCKSSLKQMGLAALNLEGTHKHFPTGGWGWRYAGDPDRGFGSRQPGGWYFCILAYTEQNALWQLGADGNPNTITPVQRAGSKQRLQSAVSIFNCPSRRGADAYPFTNASDYFNADRPTNVGRNDYAGNAGSLSAYVLYSGPEPAGGTMPDAMASASEYGEYSVPFERPGRTTRLAGNGVVLALAEMRMAEISDGTSQTFFAGEKYIPAGEYDTSAWIGNDQGWDQGFDHDVVRWTKLPPAADGSSLAISADDAVTIYGSAHPSGCQMVNCDGSVVTVSYDADPTTFALRGSKDDGQPVSDSNL</sequence>
<dbReference type="InterPro" id="IPR045584">
    <property type="entry name" value="Pilin-like"/>
</dbReference>
<organism evidence="2 3">
    <name type="scientific">Lacipirellula parvula</name>
    <dbReference type="NCBI Taxonomy" id="2650471"/>
    <lineage>
        <taxon>Bacteria</taxon>
        <taxon>Pseudomonadati</taxon>
        <taxon>Planctomycetota</taxon>
        <taxon>Planctomycetia</taxon>
        <taxon>Pirellulales</taxon>
        <taxon>Lacipirellulaceae</taxon>
        <taxon>Lacipirellula</taxon>
    </lineage>
</organism>
<dbReference type="NCBIfam" id="TIGR02532">
    <property type="entry name" value="IV_pilin_GFxxxE"/>
    <property type="match status" value="1"/>
</dbReference>
<proteinExistence type="predicted"/>
<dbReference type="Pfam" id="PF07963">
    <property type="entry name" value="N_methyl"/>
    <property type="match status" value="1"/>
</dbReference>